<dbReference type="PANTHER" id="PTHR24348">
    <property type="entry name" value="SERINE/THREONINE-PROTEIN KINASE UNC-51-RELATED"/>
    <property type="match status" value="1"/>
</dbReference>
<name>A0A8S1XPT5_PAROT</name>
<evidence type="ECO:0000256" key="4">
    <source>
        <dbReference type="ARBA" id="ARBA00022840"/>
    </source>
</evidence>
<evidence type="ECO:0000256" key="2">
    <source>
        <dbReference type="ARBA" id="ARBA00022741"/>
    </source>
</evidence>
<keyword evidence="3" id="KW-0418">Kinase</keyword>
<dbReference type="InterPro" id="IPR008271">
    <property type="entry name" value="Ser/Thr_kinase_AS"/>
</dbReference>
<dbReference type="SMART" id="SM00220">
    <property type="entry name" value="S_TKc"/>
    <property type="match status" value="1"/>
</dbReference>
<dbReference type="GO" id="GO:0005524">
    <property type="term" value="F:ATP binding"/>
    <property type="evidence" value="ECO:0007669"/>
    <property type="project" value="UniProtKB-KW"/>
</dbReference>
<dbReference type="GO" id="GO:0005776">
    <property type="term" value="C:autophagosome"/>
    <property type="evidence" value="ECO:0007669"/>
    <property type="project" value="TreeGrafter"/>
</dbReference>
<dbReference type="GO" id="GO:0010506">
    <property type="term" value="P:regulation of autophagy"/>
    <property type="evidence" value="ECO:0007669"/>
    <property type="project" value="InterPro"/>
</dbReference>
<keyword evidence="1" id="KW-0808">Transferase</keyword>
<dbReference type="Proteomes" id="UP000683925">
    <property type="component" value="Unassembled WGS sequence"/>
</dbReference>
<dbReference type="Pfam" id="PF00069">
    <property type="entry name" value="Pkinase"/>
    <property type="match status" value="1"/>
</dbReference>
<dbReference type="GO" id="GO:0000045">
    <property type="term" value="P:autophagosome assembly"/>
    <property type="evidence" value="ECO:0007669"/>
    <property type="project" value="TreeGrafter"/>
</dbReference>
<gene>
    <name evidence="6" type="ORF">POCTA_138.1.T1270119</name>
</gene>
<dbReference type="OrthoDB" id="5337378at2759"/>
<dbReference type="PANTHER" id="PTHR24348:SF22">
    <property type="entry name" value="NON-SPECIFIC SERINE_THREONINE PROTEIN KINASE"/>
    <property type="match status" value="1"/>
</dbReference>
<dbReference type="InterPro" id="IPR000719">
    <property type="entry name" value="Prot_kinase_dom"/>
</dbReference>
<dbReference type="PROSITE" id="PS50011">
    <property type="entry name" value="PROTEIN_KINASE_DOM"/>
    <property type="match status" value="1"/>
</dbReference>
<evidence type="ECO:0000256" key="3">
    <source>
        <dbReference type="ARBA" id="ARBA00022777"/>
    </source>
</evidence>
<organism evidence="6 7">
    <name type="scientific">Paramecium octaurelia</name>
    <dbReference type="NCBI Taxonomy" id="43137"/>
    <lineage>
        <taxon>Eukaryota</taxon>
        <taxon>Sar</taxon>
        <taxon>Alveolata</taxon>
        <taxon>Ciliophora</taxon>
        <taxon>Intramacronucleata</taxon>
        <taxon>Oligohymenophorea</taxon>
        <taxon>Peniculida</taxon>
        <taxon>Parameciidae</taxon>
        <taxon>Paramecium</taxon>
    </lineage>
</organism>
<dbReference type="OMA" id="GFAMIHR"/>
<dbReference type="PROSITE" id="PS00108">
    <property type="entry name" value="PROTEIN_KINASE_ST"/>
    <property type="match status" value="1"/>
</dbReference>
<dbReference type="EMBL" id="CAJJDP010000127">
    <property type="protein sequence ID" value="CAD8202522.1"/>
    <property type="molecule type" value="Genomic_DNA"/>
</dbReference>
<dbReference type="GO" id="GO:0016020">
    <property type="term" value="C:membrane"/>
    <property type="evidence" value="ECO:0007669"/>
    <property type="project" value="TreeGrafter"/>
</dbReference>
<keyword evidence="4" id="KW-0067">ATP-binding</keyword>
<comment type="caution">
    <text evidence="6">The sequence shown here is derived from an EMBL/GenBank/DDBJ whole genome shotgun (WGS) entry which is preliminary data.</text>
</comment>
<reference evidence="6" key="1">
    <citation type="submission" date="2021-01" db="EMBL/GenBank/DDBJ databases">
        <authorList>
            <consortium name="Genoscope - CEA"/>
            <person name="William W."/>
        </authorList>
    </citation>
    <scope>NUCLEOTIDE SEQUENCE</scope>
</reference>
<dbReference type="GO" id="GO:0000407">
    <property type="term" value="C:phagophore assembly site"/>
    <property type="evidence" value="ECO:0007669"/>
    <property type="project" value="TreeGrafter"/>
</dbReference>
<feature type="domain" description="Protein kinase" evidence="5">
    <location>
        <begin position="12"/>
        <end position="295"/>
    </location>
</feature>
<dbReference type="InterPro" id="IPR045269">
    <property type="entry name" value="Atg1-like"/>
</dbReference>
<accession>A0A8S1XPT5</accession>
<evidence type="ECO:0000313" key="6">
    <source>
        <dbReference type="EMBL" id="CAD8202522.1"/>
    </source>
</evidence>
<keyword evidence="2" id="KW-0547">Nucleotide-binding</keyword>
<sequence length="523" mass="61712">MQIREMKGDYIVIADNLVGEGTYGQVYRCYKKNNQDELYCMKILKKRNDSRDSATRKILDAELNILSMLKNTPSENLVKLVDFVKSDEELCLVMELCDCDLSSLFMHFKQSNEWFKREDQIQMIRQILKGAQLLKENNIVHRDIKPQNILVKILNPNLEEQKKIYKIADFGFSKTLINIYQQQDMTRAGTTCYMAPEIFNNEQSCGKCDVYSLAILFHQIVFEMNFPANYKTRDQIPQFYEQIKHTPYKCQQLPDKDGQLLAVLIEKMMLFDQNQRISFEALQEYDIILLKDPLFQTMQQKNELLINDQDQMQSVFQGIYTILDNLYRKSLLCNNIADMVKHANSNNNVNLMKMQYTITQIGYEEIKIGFAMIHRVSSDLLPKLLQLCDVQHFMSLLNLYIEQSSPKEVELHQKIKSQFYSQHKKLLEDSNEIKQKIYQLQESQIIPQSADDELFSLDNLSKKYELNRLCIYLQNLIDIQEECQPLSENDIQILKKIKEITTIESRFDFFEYKLYKSDQILKL</sequence>
<proteinExistence type="predicted"/>
<evidence type="ECO:0000313" key="7">
    <source>
        <dbReference type="Proteomes" id="UP000683925"/>
    </source>
</evidence>
<evidence type="ECO:0000259" key="5">
    <source>
        <dbReference type="PROSITE" id="PS50011"/>
    </source>
</evidence>
<dbReference type="GO" id="GO:0004674">
    <property type="term" value="F:protein serine/threonine kinase activity"/>
    <property type="evidence" value="ECO:0007669"/>
    <property type="project" value="InterPro"/>
</dbReference>
<dbReference type="AlphaFoldDB" id="A0A8S1XPT5"/>
<keyword evidence="7" id="KW-1185">Reference proteome</keyword>
<protein>
    <recommendedName>
        <fullName evidence="5">Protein kinase domain-containing protein</fullName>
    </recommendedName>
</protein>
<dbReference type="GO" id="GO:0005829">
    <property type="term" value="C:cytosol"/>
    <property type="evidence" value="ECO:0007669"/>
    <property type="project" value="TreeGrafter"/>
</dbReference>
<evidence type="ECO:0000256" key="1">
    <source>
        <dbReference type="ARBA" id="ARBA00022679"/>
    </source>
</evidence>